<dbReference type="InterPro" id="IPR058627">
    <property type="entry name" value="MdtA-like_C"/>
</dbReference>
<dbReference type="InterPro" id="IPR058624">
    <property type="entry name" value="MdtA-like_HH"/>
</dbReference>
<dbReference type="Gene3D" id="1.10.287.470">
    <property type="entry name" value="Helix hairpin bin"/>
    <property type="match status" value="1"/>
</dbReference>
<dbReference type="Gene3D" id="2.40.50.100">
    <property type="match status" value="1"/>
</dbReference>
<dbReference type="Pfam" id="PF25876">
    <property type="entry name" value="HH_MFP_RND"/>
    <property type="match status" value="1"/>
</dbReference>
<dbReference type="PANTHER" id="PTHR30469">
    <property type="entry name" value="MULTIDRUG RESISTANCE PROTEIN MDTA"/>
    <property type="match status" value="1"/>
</dbReference>
<organism evidence="8 9">
    <name type="scientific">Rhodohalobacter sulfatireducens</name>
    <dbReference type="NCBI Taxonomy" id="2911366"/>
    <lineage>
        <taxon>Bacteria</taxon>
        <taxon>Pseudomonadati</taxon>
        <taxon>Balneolota</taxon>
        <taxon>Balneolia</taxon>
        <taxon>Balneolales</taxon>
        <taxon>Balneolaceae</taxon>
        <taxon>Rhodohalobacter</taxon>
    </lineage>
</organism>
<evidence type="ECO:0000256" key="1">
    <source>
        <dbReference type="ARBA" id="ARBA00004196"/>
    </source>
</evidence>
<gene>
    <name evidence="8" type="ORF">L6773_04660</name>
</gene>
<name>A0ABS9KAJ5_9BACT</name>
<feature type="domain" description="Multidrug resistance protein MdtA-like alpha-helical hairpin" evidence="4">
    <location>
        <begin position="105"/>
        <end position="165"/>
    </location>
</feature>
<dbReference type="PANTHER" id="PTHR30469:SF36">
    <property type="entry name" value="BLL3903 PROTEIN"/>
    <property type="match status" value="1"/>
</dbReference>
<dbReference type="Proteomes" id="UP001165366">
    <property type="component" value="Unassembled WGS sequence"/>
</dbReference>
<dbReference type="SUPFAM" id="SSF111369">
    <property type="entry name" value="HlyD-like secretion proteins"/>
    <property type="match status" value="1"/>
</dbReference>
<reference evidence="8" key="1">
    <citation type="submission" date="2022-01" db="EMBL/GenBank/DDBJ databases">
        <authorList>
            <person name="Wang Y."/>
        </authorList>
    </citation>
    <scope>NUCLEOTIDE SEQUENCE</scope>
    <source>
        <strain evidence="8">WB101</strain>
    </source>
</reference>
<evidence type="ECO:0000259" key="6">
    <source>
        <dbReference type="Pfam" id="PF25954"/>
    </source>
</evidence>
<keyword evidence="3" id="KW-0813">Transport</keyword>
<feature type="domain" description="Multidrug resistance protein MdtA-like C-terminal permuted SH3" evidence="7">
    <location>
        <begin position="281"/>
        <end position="339"/>
    </location>
</feature>
<evidence type="ECO:0000259" key="7">
    <source>
        <dbReference type="Pfam" id="PF25967"/>
    </source>
</evidence>
<dbReference type="RefSeq" id="WP_237852687.1">
    <property type="nucleotide sequence ID" value="NZ_JAKLWS010000004.1"/>
</dbReference>
<dbReference type="InterPro" id="IPR058792">
    <property type="entry name" value="Beta-barrel_RND_2"/>
</dbReference>
<accession>A0ABS9KAJ5</accession>
<comment type="subcellular location">
    <subcellularLocation>
        <location evidence="1">Cell envelope</location>
    </subcellularLocation>
</comment>
<evidence type="ECO:0000256" key="3">
    <source>
        <dbReference type="ARBA" id="ARBA00022448"/>
    </source>
</evidence>
<dbReference type="Pfam" id="PF25917">
    <property type="entry name" value="BSH_RND"/>
    <property type="match status" value="1"/>
</dbReference>
<dbReference type="Pfam" id="PF25967">
    <property type="entry name" value="RND-MFP_C"/>
    <property type="match status" value="1"/>
</dbReference>
<evidence type="ECO:0000313" key="8">
    <source>
        <dbReference type="EMBL" id="MCG2587843.1"/>
    </source>
</evidence>
<dbReference type="Pfam" id="PF25954">
    <property type="entry name" value="Beta-barrel_RND_2"/>
    <property type="match status" value="1"/>
</dbReference>
<feature type="domain" description="CusB-like beta-barrel" evidence="6">
    <location>
        <begin position="204"/>
        <end position="274"/>
    </location>
</feature>
<comment type="similarity">
    <text evidence="2">Belongs to the membrane fusion protein (MFP) (TC 8.A.1) family.</text>
</comment>
<keyword evidence="9" id="KW-1185">Reference proteome</keyword>
<evidence type="ECO:0000313" key="9">
    <source>
        <dbReference type="Proteomes" id="UP001165366"/>
    </source>
</evidence>
<reference evidence="8" key="2">
    <citation type="submission" date="2024-05" db="EMBL/GenBank/DDBJ databases">
        <title>Rhodohalobacter halophilus gen. nov., sp. nov., a moderately halophilic member of the family Balneolaceae.</title>
        <authorList>
            <person name="Xia J."/>
        </authorList>
    </citation>
    <scope>NUCLEOTIDE SEQUENCE</scope>
    <source>
        <strain evidence="8">WB101</strain>
    </source>
</reference>
<dbReference type="InterPro" id="IPR006143">
    <property type="entry name" value="RND_pump_MFP"/>
</dbReference>
<proteinExistence type="inferred from homology"/>
<dbReference type="Gene3D" id="2.40.420.20">
    <property type="match status" value="1"/>
</dbReference>
<dbReference type="Gene3D" id="2.40.30.170">
    <property type="match status" value="1"/>
</dbReference>
<evidence type="ECO:0000259" key="4">
    <source>
        <dbReference type="Pfam" id="PF25876"/>
    </source>
</evidence>
<evidence type="ECO:0000256" key="2">
    <source>
        <dbReference type="ARBA" id="ARBA00009477"/>
    </source>
</evidence>
<dbReference type="EMBL" id="JAKLWS010000004">
    <property type="protein sequence ID" value="MCG2587843.1"/>
    <property type="molecule type" value="Genomic_DNA"/>
</dbReference>
<protein>
    <submittedName>
        <fullName evidence="8">Efflux RND transporter periplasmic adaptor subunit</fullName>
    </submittedName>
</protein>
<dbReference type="NCBIfam" id="TIGR01730">
    <property type="entry name" value="RND_mfp"/>
    <property type="match status" value="1"/>
</dbReference>
<feature type="domain" description="Multidrug resistance protein MdtA-like barrel-sandwich hybrid" evidence="5">
    <location>
        <begin position="70"/>
        <end position="188"/>
    </location>
</feature>
<evidence type="ECO:0000259" key="5">
    <source>
        <dbReference type="Pfam" id="PF25917"/>
    </source>
</evidence>
<dbReference type="InterPro" id="IPR058625">
    <property type="entry name" value="MdtA-like_BSH"/>
</dbReference>
<comment type="caution">
    <text evidence="8">The sequence shown here is derived from an EMBL/GenBank/DDBJ whole genome shotgun (WGS) entry which is preliminary data.</text>
</comment>
<sequence length="359" mass="39764">MKRIITIIIVLVVIGGLSYPKVKPWLSSSGEEQVSANSGGNNLLEVEAVEMDYETIDDEIFSSGTIQANEVVELSAEASGIITDIYFEEGREVQEGDLLLKINDSELQAQKQRAEFRMALAEQREERQRRLLERGGISQEDYDATLNEVNVLRSEIQLINAQIDKTEIRAPFSGVIGLKYVSVGSYIGPNTRIASLQEVDPIKIDFSVPERYISRVNVGDEILYSVQGVDSTFSGEVYAIEPRINTETRTLQIRAISENDDQLLYPGAFANITLILDEINDALMVPTISIIPGLNSQKVFVASDGVVEERIIRSGIRNSQKVQVIEGIEQGDIVLTTGLLQVRPGMEVNITEITKSTEI</sequence>